<gene>
    <name evidence="4" type="ORF">ELS19_09765</name>
</gene>
<dbReference type="InterPro" id="IPR014710">
    <property type="entry name" value="RmlC-like_jellyroll"/>
</dbReference>
<dbReference type="PANTHER" id="PTHR35848:SF9">
    <property type="entry name" value="SLL1358 PROTEIN"/>
    <property type="match status" value="1"/>
</dbReference>
<sequence>MEHIDVDDIDTFPHPMGSTSGGQALSDELDATNVALNRYTLEPGEGSSGGLHTHLDQEEVFYVLSGTVTFQTVEGSVEVSEDEAVRFAPGDYHHGTNQSDDPATVLAIGAPGPQHDWEQIRVPIPCPDCEDVDALGIRFTDDGETALSCPECGRDVEI</sequence>
<evidence type="ECO:0000259" key="3">
    <source>
        <dbReference type="Pfam" id="PF07883"/>
    </source>
</evidence>
<dbReference type="Pfam" id="PF07883">
    <property type="entry name" value="Cupin_2"/>
    <property type="match status" value="1"/>
</dbReference>
<dbReference type="Gene3D" id="2.60.120.10">
    <property type="entry name" value="Jelly Rolls"/>
    <property type="match status" value="1"/>
</dbReference>
<dbReference type="RefSeq" id="WP_006055666.1">
    <property type="nucleotide sequence ID" value="NZ_RZHH01000002.1"/>
</dbReference>
<dbReference type="SUPFAM" id="SSF51182">
    <property type="entry name" value="RmlC-like cupins"/>
    <property type="match status" value="1"/>
</dbReference>
<dbReference type="GeneID" id="9992095"/>
<evidence type="ECO:0000313" key="5">
    <source>
        <dbReference type="Proteomes" id="UP000294028"/>
    </source>
</evidence>
<comment type="caution">
    <text evidence="4">The sequence shown here is derived from an EMBL/GenBank/DDBJ whole genome shotgun (WGS) entry which is preliminary data.</text>
</comment>
<dbReference type="Proteomes" id="UP000294028">
    <property type="component" value="Unassembled WGS sequence"/>
</dbReference>
<feature type="region of interest" description="Disordered" evidence="2">
    <location>
        <begin position="1"/>
        <end position="25"/>
    </location>
</feature>
<dbReference type="EMBL" id="RZHH01000002">
    <property type="protein sequence ID" value="RYJ14220.1"/>
    <property type="molecule type" value="Genomic_DNA"/>
</dbReference>
<feature type="domain" description="Cupin type-2" evidence="3">
    <location>
        <begin position="38"/>
        <end position="108"/>
    </location>
</feature>
<dbReference type="AlphaFoldDB" id="A0A482T8W5"/>
<protein>
    <submittedName>
        <fullName evidence="4">Cupin domain-containing protein</fullName>
    </submittedName>
</protein>
<organism evidence="4 5">
    <name type="scientific">Halogeometricum borinquense</name>
    <dbReference type="NCBI Taxonomy" id="60847"/>
    <lineage>
        <taxon>Archaea</taxon>
        <taxon>Methanobacteriati</taxon>
        <taxon>Methanobacteriota</taxon>
        <taxon>Stenosarchaea group</taxon>
        <taxon>Halobacteria</taxon>
        <taxon>Halobacteriales</taxon>
        <taxon>Haloferacaceae</taxon>
        <taxon>Halogeometricum</taxon>
    </lineage>
</organism>
<name>A0A482T8W5_9EURY</name>
<dbReference type="OMA" id="FAMNYFE"/>
<reference evidence="4 5" key="1">
    <citation type="submission" date="2018-12" db="EMBL/GenBank/DDBJ databases">
        <title>Genome analysis provides insights into bioremediation potentialities of Halogeometricum borinquense strain N11.</title>
        <authorList>
            <person name="Najjari A."/>
            <person name="Youssef N."/>
            <person name="Fhoula I."/>
            <person name="Ben Dhia O."/>
            <person name="Mahjoubi M."/>
            <person name="Ouzari H.I."/>
            <person name="Cherif A."/>
        </authorList>
    </citation>
    <scope>NUCLEOTIDE SEQUENCE [LARGE SCALE GENOMIC DNA]</scope>
    <source>
        <strain evidence="4 5">N11</strain>
    </source>
</reference>
<dbReference type="GO" id="GO:0046872">
    <property type="term" value="F:metal ion binding"/>
    <property type="evidence" value="ECO:0007669"/>
    <property type="project" value="UniProtKB-KW"/>
</dbReference>
<dbReference type="InterPro" id="IPR011051">
    <property type="entry name" value="RmlC_Cupin_sf"/>
</dbReference>
<evidence type="ECO:0000256" key="1">
    <source>
        <dbReference type="ARBA" id="ARBA00022723"/>
    </source>
</evidence>
<proteinExistence type="predicted"/>
<dbReference type="PANTHER" id="PTHR35848">
    <property type="entry name" value="OXALATE-BINDING PROTEIN"/>
    <property type="match status" value="1"/>
</dbReference>
<dbReference type="InterPro" id="IPR013096">
    <property type="entry name" value="Cupin_2"/>
</dbReference>
<dbReference type="InterPro" id="IPR051610">
    <property type="entry name" value="GPI/OXD"/>
</dbReference>
<accession>A0A482T8W5</accession>
<evidence type="ECO:0000313" key="4">
    <source>
        <dbReference type="EMBL" id="RYJ14220.1"/>
    </source>
</evidence>
<keyword evidence="1" id="KW-0479">Metal-binding</keyword>
<evidence type="ECO:0000256" key="2">
    <source>
        <dbReference type="SAM" id="MobiDB-lite"/>
    </source>
</evidence>